<evidence type="ECO:0000256" key="8">
    <source>
        <dbReference type="ARBA" id="ARBA00023136"/>
    </source>
</evidence>
<dbReference type="InterPro" id="IPR050650">
    <property type="entry name" value="Type-II_Cytokine-TF_Rcpt"/>
</dbReference>
<evidence type="ECO:0000256" key="10">
    <source>
        <dbReference type="ARBA" id="ARBA00023170"/>
    </source>
</evidence>
<dbReference type="GO" id="GO:0004896">
    <property type="term" value="F:cytokine receptor activity"/>
    <property type="evidence" value="ECO:0007669"/>
    <property type="project" value="TreeGrafter"/>
</dbReference>
<evidence type="ECO:0000256" key="1">
    <source>
        <dbReference type="ARBA" id="ARBA00004479"/>
    </source>
</evidence>
<feature type="region of interest" description="Disordered" evidence="18">
    <location>
        <begin position="316"/>
        <end position="375"/>
    </location>
</feature>
<keyword evidence="5" id="KW-0832">Ubl conjugation</keyword>
<evidence type="ECO:0000256" key="14">
    <source>
        <dbReference type="ARBA" id="ARBA00073656"/>
    </source>
</evidence>
<evidence type="ECO:0000256" key="19">
    <source>
        <dbReference type="SAM" id="SignalP"/>
    </source>
</evidence>
<keyword evidence="11" id="KW-0325">Glycoprotein</keyword>
<sequence length="520" mass="57572">MSPAGRWALLLLCLLKSARGRPHLAPPQNVTLMSRNFSVYLTWLPGPGNPQNVTYLVAYQSFATTPRRWRKVEKCAGTKELTCSLMCLEKQDLFNKFKGRVRVVSPSAKSVWVESKYLEYLFEVEPAPPVLVVTVTEGVLKVNATYQLPHCMPLSNLMYEVDFWKEEAENKTRLAATRHGREAQIPLQLATSGNHCVSARTIYICDDPKYSEFSKPTCFSLGTPGVGWVSLVLLPLLLVLPAGCVIWKSWVTWKSFAGDPWFQRAETPQALDFSGHRLPVATFQPCGPEPLDGLTLCPQKEPTRRIRLISRIRAPAAVQAGPEEDRAEEEDDEEDTDDDVSFRPYIAPPPFLERERRTPGQPEEGVQVEGCPAWDSSDRSWASTVGSCPSDGAGSSGYLVKKGLGQVLGEDRCQDPLLLPKFSKDLGSLKELQRDDPSSWAGWGSSSPRLKLAPGEPLVSFQTLTFGWDSGTEDGEEEEEEEEEGGSESELGDSSAGSWGTDSLQRTEARSVTLGHYMAR</sequence>
<name>A0A6J2LQJ9_9CHIR</name>
<evidence type="ECO:0000313" key="22">
    <source>
        <dbReference type="RefSeq" id="XP_028369626.1"/>
    </source>
</evidence>
<comment type="function">
    <text evidence="12">The IFNLR1/IL10RB dimer is a receptor for the cytokine ligands IFNL2 and IFNL3 and mediates their antiviral activity. The ligand/receptor complex stimulate the activation of the JAK/STAT signaling pathway leading to the expression of IFN-stimulated genes (ISG), which contribute to the antiviral state. Determines the cell type specificity of the lambda interferon action. Shows a more restricted pattern of expression in the epithelial tissues thereby limiting responses to lambda interferons primarily to epithelial cells of the respiratory, gastrointestinal, and reproductive tracts. Seems not to be essential for early virus-activated host defense in vaginal infection, but plays an important role in Toll-like receptor (TLR)-induced antiviral defense. Plays a significant role in the antiviral immune defense in the intestinal epithelium.</text>
</comment>
<dbReference type="Pfam" id="PF01108">
    <property type="entry name" value="Tissue_fac"/>
    <property type="match status" value="1"/>
</dbReference>
<dbReference type="PANTHER" id="PTHR20859:SF55">
    <property type="entry name" value="INTERFERON LAMBDA RECEPTOR 1"/>
    <property type="match status" value="1"/>
</dbReference>
<keyword evidence="4 19" id="KW-0732">Signal</keyword>
<dbReference type="PANTHER" id="PTHR20859">
    <property type="entry name" value="INTERFERON/INTERLEUKIN RECEPTOR"/>
    <property type="match status" value="1"/>
</dbReference>
<dbReference type="OrthoDB" id="10031784at2759"/>
<evidence type="ECO:0000256" key="13">
    <source>
        <dbReference type="ARBA" id="ARBA00066090"/>
    </source>
</evidence>
<dbReference type="Gene3D" id="2.60.40.10">
    <property type="entry name" value="Immunoglobulins"/>
    <property type="match status" value="2"/>
</dbReference>
<dbReference type="CTD" id="163702"/>
<feature type="compositionally biased region" description="Acidic residues" evidence="18">
    <location>
        <begin position="471"/>
        <end position="491"/>
    </location>
</feature>
<dbReference type="FunFam" id="2.60.40.10:FF:001235">
    <property type="entry name" value="Interferon lambda receptor 1"/>
    <property type="match status" value="1"/>
</dbReference>
<dbReference type="InterPro" id="IPR013783">
    <property type="entry name" value="Ig-like_fold"/>
</dbReference>
<keyword evidence="9" id="KW-1015">Disulfide bond</keyword>
<dbReference type="KEGG" id="pdic:114497871"/>
<dbReference type="InParanoid" id="A0A6J2LQJ9"/>
<dbReference type="FunCoup" id="A0A6J2LQJ9">
    <property type="interactions" value="23"/>
</dbReference>
<gene>
    <name evidence="22" type="primary">IFNLR1</name>
</gene>
<dbReference type="InterPro" id="IPR003961">
    <property type="entry name" value="FN3_dom"/>
</dbReference>
<feature type="region of interest" description="Disordered" evidence="18">
    <location>
        <begin position="466"/>
        <end position="520"/>
    </location>
</feature>
<evidence type="ECO:0000256" key="4">
    <source>
        <dbReference type="ARBA" id="ARBA00022729"/>
    </source>
</evidence>
<evidence type="ECO:0000256" key="2">
    <source>
        <dbReference type="ARBA" id="ARBA00005399"/>
    </source>
</evidence>
<dbReference type="GO" id="GO:0051607">
    <property type="term" value="P:defense response to virus"/>
    <property type="evidence" value="ECO:0007669"/>
    <property type="project" value="UniProtKB-KW"/>
</dbReference>
<reference evidence="22" key="1">
    <citation type="submission" date="2025-08" db="UniProtKB">
        <authorList>
            <consortium name="RefSeq"/>
        </authorList>
    </citation>
    <scope>IDENTIFICATION</scope>
    <source>
        <tissue evidence="22">Muscle</tissue>
    </source>
</reference>
<comment type="subcellular location">
    <subcellularLocation>
        <location evidence="1">Membrane</location>
        <topology evidence="1">Single-pass type I membrane protein</topology>
    </subcellularLocation>
</comment>
<feature type="compositionally biased region" description="Low complexity" evidence="18">
    <location>
        <begin position="438"/>
        <end position="448"/>
    </location>
</feature>
<dbReference type="Proteomes" id="UP000504628">
    <property type="component" value="Chromosome 5"/>
</dbReference>
<evidence type="ECO:0000256" key="11">
    <source>
        <dbReference type="ARBA" id="ARBA00023180"/>
    </source>
</evidence>
<dbReference type="InterPro" id="IPR036116">
    <property type="entry name" value="FN3_sf"/>
</dbReference>
<accession>A0A6J2LQJ9</accession>
<evidence type="ECO:0000313" key="21">
    <source>
        <dbReference type="Proteomes" id="UP000504628"/>
    </source>
</evidence>
<dbReference type="GeneID" id="114497871"/>
<dbReference type="AlphaFoldDB" id="A0A6J2LQJ9"/>
<protein>
    <recommendedName>
        <fullName evidence="14">Interferon lambda receptor 1</fullName>
    </recommendedName>
    <alternativeName>
        <fullName evidence="15">Cytokine receptor class-II member 12</fullName>
    </alternativeName>
    <alternativeName>
        <fullName evidence="17">Cytokine receptor family 2 member 12</fullName>
    </alternativeName>
    <alternativeName>
        <fullName evidence="16">Interleukin-28 receptor subunit alpha</fullName>
    </alternativeName>
</protein>
<evidence type="ECO:0000256" key="17">
    <source>
        <dbReference type="ARBA" id="ARBA00081807"/>
    </source>
</evidence>
<evidence type="ECO:0000256" key="9">
    <source>
        <dbReference type="ARBA" id="ARBA00023157"/>
    </source>
</evidence>
<evidence type="ECO:0000256" key="18">
    <source>
        <dbReference type="SAM" id="MobiDB-lite"/>
    </source>
</evidence>
<feature type="compositionally biased region" description="Acidic residues" evidence="18">
    <location>
        <begin position="325"/>
        <end position="339"/>
    </location>
</feature>
<evidence type="ECO:0000256" key="5">
    <source>
        <dbReference type="ARBA" id="ARBA00022843"/>
    </source>
</evidence>
<keyword evidence="10 22" id="KW-0675">Receptor</keyword>
<feature type="chain" id="PRO_5026882493" description="Interferon lambda receptor 1" evidence="19">
    <location>
        <begin position="21"/>
        <end position="520"/>
    </location>
</feature>
<comment type="similarity">
    <text evidence="2">Belongs to the type II cytokine receptor family.</text>
</comment>
<keyword evidence="8" id="KW-0472">Membrane</keyword>
<dbReference type="PROSITE" id="PS50853">
    <property type="entry name" value="FN3"/>
    <property type="match status" value="1"/>
</dbReference>
<feature type="domain" description="Fibronectin type-III" evidence="20">
    <location>
        <begin position="26"/>
        <end position="127"/>
    </location>
</feature>
<evidence type="ECO:0000259" key="20">
    <source>
        <dbReference type="PROSITE" id="PS50853"/>
    </source>
</evidence>
<evidence type="ECO:0000256" key="15">
    <source>
        <dbReference type="ARBA" id="ARBA00077895"/>
    </source>
</evidence>
<dbReference type="GO" id="GO:0005886">
    <property type="term" value="C:plasma membrane"/>
    <property type="evidence" value="ECO:0007669"/>
    <property type="project" value="TreeGrafter"/>
</dbReference>
<evidence type="ECO:0000256" key="16">
    <source>
        <dbReference type="ARBA" id="ARBA00080949"/>
    </source>
</evidence>
<comment type="subunit">
    <text evidence="13">Heterodimer with IL10RB.</text>
</comment>
<dbReference type="RefSeq" id="XP_028369626.1">
    <property type="nucleotide sequence ID" value="XM_028513825.2"/>
</dbReference>
<keyword evidence="21" id="KW-1185">Reference proteome</keyword>
<keyword evidence="7" id="KW-0051">Antiviral defense</keyword>
<keyword evidence="3" id="KW-0812">Transmembrane</keyword>
<evidence type="ECO:0000256" key="6">
    <source>
        <dbReference type="ARBA" id="ARBA00022989"/>
    </source>
</evidence>
<feature type="signal peptide" evidence="19">
    <location>
        <begin position="1"/>
        <end position="20"/>
    </location>
</feature>
<evidence type="ECO:0000256" key="7">
    <source>
        <dbReference type="ARBA" id="ARBA00023118"/>
    </source>
</evidence>
<dbReference type="FunFam" id="2.60.40.10:FF:001357">
    <property type="entry name" value="Interferon lambda receptor 1"/>
    <property type="match status" value="1"/>
</dbReference>
<keyword evidence="6" id="KW-1133">Transmembrane helix</keyword>
<organism evidence="21 22">
    <name type="scientific">Phyllostomus discolor</name>
    <name type="common">pale spear-nosed bat</name>
    <dbReference type="NCBI Taxonomy" id="89673"/>
    <lineage>
        <taxon>Eukaryota</taxon>
        <taxon>Metazoa</taxon>
        <taxon>Chordata</taxon>
        <taxon>Craniata</taxon>
        <taxon>Vertebrata</taxon>
        <taxon>Euteleostomi</taxon>
        <taxon>Mammalia</taxon>
        <taxon>Eutheria</taxon>
        <taxon>Laurasiatheria</taxon>
        <taxon>Chiroptera</taxon>
        <taxon>Yangochiroptera</taxon>
        <taxon>Phyllostomidae</taxon>
        <taxon>Phyllostominae</taxon>
        <taxon>Phyllostomus</taxon>
    </lineage>
</organism>
<dbReference type="SUPFAM" id="SSF49265">
    <property type="entry name" value="Fibronectin type III"/>
    <property type="match status" value="2"/>
</dbReference>
<feature type="region of interest" description="Disordered" evidence="18">
    <location>
        <begin position="430"/>
        <end position="451"/>
    </location>
</feature>
<evidence type="ECO:0000256" key="3">
    <source>
        <dbReference type="ARBA" id="ARBA00022692"/>
    </source>
</evidence>
<proteinExistence type="inferred from homology"/>
<evidence type="ECO:0000256" key="12">
    <source>
        <dbReference type="ARBA" id="ARBA00054089"/>
    </source>
</evidence>